<feature type="signal peptide" evidence="1">
    <location>
        <begin position="1"/>
        <end position="21"/>
    </location>
</feature>
<name>A0ABN0RU06_9BACT</name>
<evidence type="ECO:0000313" key="3">
    <source>
        <dbReference type="Proteomes" id="UP000243438"/>
    </source>
</evidence>
<comment type="caution">
    <text evidence="2">The sequence shown here is derived from an EMBL/GenBank/DDBJ whole genome shotgun (WGS) entry which is preliminary data.</text>
</comment>
<dbReference type="InterPro" id="IPR036777">
    <property type="entry name" value="Channel_Tsx-like_sf"/>
</dbReference>
<dbReference type="RefSeq" id="WP_036875926.1">
    <property type="nucleotide sequence ID" value="NZ_KK073873.1"/>
</dbReference>
<sequence>MNRKSLILVALLSFFAFSSKAQLNIQLHRDFGRHMYSALNKNMERPLWTSTVEDYITDKWHGSTYFFVDMDYNNSGVASSYWELSHEFAIGKSPFAFHVEYNGGNGVGYYVNNAYLLGTAYNYNSPDYNAGISFQAMYKYIQKNTSPNNFQLTTVWYLNFAKGLLRFDGFADFWRESNTHSHSIFISEPQIWFNLNKVKGVDKDFNLSFGSEVEVSKDFAGRDGWYCIPTAAVKWTFK</sequence>
<gene>
    <name evidence="2" type="ORF">XylorDRAFT_0065</name>
</gene>
<dbReference type="SUPFAM" id="SSF111364">
    <property type="entry name" value="Tsx-like channel"/>
    <property type="match status" value="1"/>
</dbReference>
<reference evidence="2" key="1">
    <citation type="submission" date="2013-07" db="EMBL/GenBank/DDBJ databases">
        <authorList>
            <consortium name="DOE Joint Genome Institute"/>
            <person name="Anderson I."/>
            <person name="Huntemann M."/>
            <person name="Han J."/>
            <person name="Chen A."/>
            <person name="Kyrpides N."/>
            <person name="Mavromatis K."/>
            <person name="Markowitz V."/>
            <person name="Palaniappan K."/>
            <person name="Ivanova N."/>
            <person name="Schaumberg A."/>
            <person name="Pati A."/>
            <person name="Liolios K."/>
            <person name="Nordberg H.P."/>
            <person name="Cantor M.N."/>
            <person name="Hua S.X."/>
            <person name="Woyke T."/>
        </authorList>
    </citation>
    <scope>NUCLEOTIDE SEQUENCE [LARGE SCALE GENOMIC DNA]</scope>
    <source>
        <strain evidence="2">DSM 17970</strain>
    </source>
</reference>
<keyword evidence="1" id="KW-0732">Signal</keyword>
<dbReference type="EMBL" id="JFBS01000001">
    <property type="protein sequence ID" value="EXG77721.1"/>
    <property type="molecule type" value="Genomic_DNA"/>
</dbReference>
<organism evidence="2 3">
    <name type="scientific">Xylanibacter oryzae DSM 17970</name>
    <dbReference type="NCBI Taxonomy" id="915438"/>
    <lineage>
        <taxon>Bacteria</taxon>
        <taxon>Pseudomonadati</taxon>
        <taxon>Bacteroidota</taxon>
        <taxon>Bacteroidia</taxon>
        <taxon>Bacteroidales</taxon>
        <taxon>Prevotellaceae</taxon>
        <taxon>Xylanibacter</taxon>
    </lineage>
</organism>
<proteinExistence type="predicted"/>
<evidence type="ECO:0008006" key="4">
    <source>
        <dbReference type="Google" id="ProtNLM"/>
    </source>
</evidence>
<keyword evidence="3" id="KW-1185">Reference proteome</keyword>
<evidence type="ECO:0000313" key="2">
    <source>
        <dbReference type="EMBL" id="EXG77721.1"/>
    </source>
</evidence>
<protein>
    <recommendedName>
        <fullName evidence="4">DUF5020 domain-containing protein</fullName>
    </recommendedName>
</protein>
<feature type="chain" id="PRO_5046962375" description="DUF5020 domain-containing protein" evidence="1">
    <location>
        <begin position="22"/>
        <end position="238"/>
    </location>
</feature>
<dbReference type="Proteomes" id="UP000243438">
    <property type="component" value="Unassembled WGS sequence"/>
</dbReference>
<accession>A0ABN0RU06</accession>
<dbReference type="Pfam" id="PF16412">
    <property type="entry name" value="DUF5020"/>
    <property type="match status" value="1"/>
</dbReference>
<evidence type="ECO:0000256" key="1">
    <source>
        <dbReference type="SAM" id="SignalP"/>
    </source>
</evidence>